<dbReference type="PANTHER" id="PTHR43701:SF2">
    <property type="entry name" value="MEMBRANE TRANSPORTER PROTEIN YJNA-RELATED"/>
    <property type="match status" value="1"/>
</dbReference>
<keyword evidence="4 5" id="KW-0472">Membrane</keyword>
<evidence type="ECO:0000313" key="6">
    <source>
        <dbReference type="EMBL" id="CAB4696872.1"/>
    </source>
</evidence>
<evidence type="ECO:0000256" key="4">
    <source>
        <dbReference type="ARBA" id="ARBA00023136"/>
    </source>
</evidence>
<dbReference type="Pfam" id="PF01925">
    <property type="entry name" value="TauE"/>
    <property type="match status" value="1"/>
</dbReference>
<name>A0A6J6PEA1_9ZZZZ</name>
<evidence type="ECO:0000256" key="3">
    <source>
        <dbReference type="ARBA" id="ARBA00022989"/>
    </source>
</evidence>
<evidence type="ECO:0000256" key="5">
    <source>
        <dbReference type="SAM" id="Phobius"/>
    </source>
</evidence>
<proteinExistence type="predicted"/>
<feature type="transmembrane region" description="Helical" evidence="5">
    <location>
        <begin position="98"/>
        <end position="115"/>
    </location>
</feature>
<accession>A0A6J6PEA1</accession>
<dbReference type="InterPro" id="IPR002781">
    <property type="entry name" value="TM_pro_TauE-like"/>
</dbReference>
<dbReference type="AlphaFoldDB" id="A0A6J6PEA1"/>
<dbReference type="GO" id="GO:0016020">
    <property type="term" value="C:membrane"/>
    <property type="evidence" value="ECO:0007669"/>
    <property type="project" value="UniProtKB-SubCell"/>
</dbReference>
<dbReference type="InterPro" id="IPR051598">
    <property type="entry name" value="TSUP/Inactive_protease-like"/>
</dbReference>
<feature type="transmembrane region" description="Helical" evidence="5">
    <location>
        <begin position="27"/>
        <end position="60"/>
    </location>
</feature>
<evidence type="ECO:0000256" key="1">
    <source>
        <dbReference type="ARBA" id="ARBA00004141"/>
    </source>
</evidence>
<protein>
    <submittedName>
        <fullName evidence="6">Unannotated protein</fullName>
    </submittedName>
</protein>
<dbReference type="EMBL" id="CAEZXP010000002">
    <property type="protein sequence ID" value="CAB4696872.1"/>
    <property type="molecule type" value="Genomic_DNA"/>
</dbReference>
<keyword evidence="3 5" id="KW-1133">Transmembrane helix</keyword>
<reference evidence="6" key="1">
    <citation type="submission" date="2020-05" db="EMBL/GenBank/DDBJ databases">
        <authorList>
            <person name="Chiriac C."/>
            <person name="Salcher M."/>
            <person name="Ghai R."/>
            <person name="Kavagutti S V."/>
        </authorList>
    </citation>
    <scope>NUCLEOTIDE SEQUENCE</scope>
</reference>
<feature type="transmembrane region" description="Helical" evidence="5">
    <location>
        <begin position="72"/>
        <end position="92"/>
    </location>
</feature>
<evidence type="ECO:0000256" key="2">
    <source>
        <dbReference type="ARBA" id="ARBA00022692"/>
    </source>
</evidence>
<organism evidence="6">
    <name type="scientific">freshwater metagenome</name>
    <dbReference type="NCBI Taxonomy" id="449393"/>
    <lineage>
        <taxon>unclassified sequences</taxon>
        <taxon>metagenomes</taxon>
        <taxon>ecological metagenomes</taxon>
    </lineage>
</organism>
<keyword evidence="2 5" id="KW-0812">Transmembrane</keyword>
<gene>
    <name evidence="6" type="ORF">UFOPK2399_01086</name>
</gene>
<dbReference type="PANTHER" id="PTHR43701">
    <property type="entry name" value="MEMBRANE TRANSPORTER PROTEIN MJ0441-RELATED"/>
    <property type="match status" value="1"/>
</dbReference>
<comment type="subcellular location">
    <subcellularLocation>
        <location evidence="1">Membrane</location>
        <topology evidence="1">Multi-pass membrane protein</topology>
    </subcellularLocation>
</comment>
<sequence>MTELLIVVAGLAGGVLAGLFGVGGGVIFVPVLVIGLGLTQVHAEAASLLAILPTAVIGTWRQLKFGNTDIRAALVIGTVSIIGVQIGVVAALSLPETTLRRLFGLLLLLVAAQTIRRAHRTR</sequence>